<name>A0A1S7SFX5_AGRTU</name>
<keyword evidence="2" id="KW-0229">DNA integration</keyword>
<dbReference type="InterPro" id="IPR050090">
    <property type="entry name" value="Tyrosine_recombinase_XerCD"/>
</dbReference>
<gene>
    <name evidence="6" type="ORF">AGR4C_pc30037</name>
</gene>
<dbReference type="AlphaFoldDB" id="A0A1S7SFX5"/>
<keyword evidence="4" id="KW-0233">DNA recombination</keyword>
<dbReference type="Pfam" id="PF00589">
    <property type="entry name" value="Phage_integrase"/>
    <property type="match status" value="1"/>
</dbReference>
<dbReference type="EMBL" id="FBWC01000045">
    <property type="protein sequence ID" value="CUX68594.1"/>
    <property type="molecule type" value="Genomic_DNA"/>
</dbReference>
<organism evidence="6 7">
    <name type="scientific">Agrobacterium tumefaciens str. Kerr 14</name>
    <dbReference type="NCBI Taxonomy" id="1183424"/>
    <lineage>
        <taxon>Bacteria</taxon>
        <taxon>Pseudomonadati</taxon>
        <taxon>Pseudomonadota</taxon>
        <taxon>Alphaproteobacteria</taxon>
        <taxon>Hyphomicrobiales</taxon>
        <taxon>Rhizobiaceae</taxon>
        <taxon>Rhizobium/Agrobacterium group</taxon>
        <taxon>Agrobacterium</taxon>
        <taxon>Agrobacterium tumefaciens complex</taxon>
    </lineage>
</organism>
<dbReference type="Proteomes" id="UP000191897">
    <property type="component" value="Unassembled WGS sequence"/>
</dbReference>
<dbReference type="PANTHER" id="PTHR30349:SF41">
    <property type="entry name" value="INTEGRASE_RECOMBINASE PROTEIN MJ0367-RELATED"/>
    <property type="match status" value="1"/>
</dbReference>
<dbReference type="GO" id="GO:0003677">
    <property type="term" value="F:DNA binding"/>
    <property type="evidence" value="ECO:0007669"/>
    <property type="project" value="UniProtKB-KW"/>
</dbReference>
<dbReference type="Gene3D" id="1.10.443.10">
    <property type="entry name" value="Intergrase catalytic core"/>
    <property type="match status" value="1"/>
</dbReference>
<sequence>MADRRRCSMIALDQELDRYLAVRRGLGFELRTDERILRRFIEYAERVGAEYVSAEIFIGWRETFGGASQHTWSRRLGMVRFFAQWLHGIDPQHQVPSRDLIPSRQRRSRPYIYTPDEIRAIVEAAAGLPSTNGIRSLTYPVLFGLIAVTGLRISEAISLDSGDVDLETGVLTLRKGKLGKARLIPVSRCTTLQLAAYAKERDRLLERSSQPFFVADHGERVADCSARYNFATVCQTIGLRERQRFNKHGRGPRIHDLRHTFAVRTMLNWYRSGMDPAREMIKLTTYLGHASPEHTYWYIEAVPELLALASARAEHSMTSEGSL</sequence>
<dbReference type="InterPro" id="IPR011010">
    <property type="entry name" value="DNA_brk_join_enz"/>
</dbReference>
<evidence type="ECO:0000256" key="4">
    <source>
        <dbReference type="ARBA" id="ARBA00023172"/>
    </source>
</evidence>
<dbReference type="PROSITE" id="PS51898">
    <property type="entry name" value="TYR_RECOMBINASE"/>
    <property type="match status" value="1"/>
</dbReference>
<dbReference type="PANTHER" id="PTHR30349">
    <property type="entry name" value="PHAGE INTEGRASE-RELATED"/>
    <property type="match status" value="1"/>
</dbReference>
<dbReference type="GO" id="GO:0006310">
    <property type="term" value="P:DNA recombination"/>
    <property type="evidence" value="ECO:0007669"/>
    <property type="project" value="UniProtKB-KW"/>
</dbReference>
<comment type="similarity">
    <text evidence="1">Belongs to the 'phage' integrase family.</text>
</comment>
<proteinExistence type="inferred from homology"/>
<keyword evidence="3" id="KW-0238">DNA-binding</keyword>
<evidence type="ECO:0000313" key="6">
    <source>
        <dbReference type="EMBL" id="CUX68594.1"/>
    </source>
</evidence>
<feature type="domain" description="Tyr recombinase" evidence="5">
    <location>
        <begin position="108"/>
        <end position="311"/>
    </location>
</feature>
<evidence type="ECO:0000256" key="3">
    <source>
        <dbReference type="ARBA" id="ARBA00023125"/>
    </source>
</evidence>
<dbReference type="InterPro" id="IPR013762">
    <property type="entry name" value="Integrase-like_cat_sf"/>
</dbReference>
<reference evidence="6 7" key="1">
    <citation type="submission" date="2016-01" db="EMBL/GenBank/DDBJ databases">
        <authorList>
            <person name="Oliw E.H."/>
        </authorList>
    </citation>
    <scope>NUCLEOTIDE SEQUENCE [LARGE SCALE GENOMIC DNA]</scope>
    <source>
        <strain evidence="6 7">Kerr 14</strain>
    </source>
</reference>
<evidence type="ECO:0000256" key="1">
    <source>
        <dbReference type="ARBA" id="ARBA00008857"/>
    </source>
</evidence>
<evidence type="ECO:0000313" key="7">
    <source>
        <dbReference type="Proteomes" id="UP000191897"/>
    </source>
</evidence>
<protein>
    <submittedName>
        <fullName evidence="6">Phage integrase family protein</fullName>
    </submittedName>
</protein>
<accession>A0A1S7SFX5</accession>
<dbReference type="GO" id="GO:0015074">
    <property type="term" value="P:DNA integration"/>
    <property type="evidence" value="ECO:0007669"/>
    <property type="project" value="UniProtKB-KW"/>
</dbReference>
<dbReference type="InterPro" id="IPR002104">
    <property type="entry name" value="Integrase_catalytic"/>
</dbReference>
<dbReference type="SUPFAM" id="SSF56349">
    <property type="entry name" value="DNA breaking-rejoining enzymes"/>
    <property type="match status" value="1"/>
</dbReference>
<evidence type="ECO:0000259" key="5">
    <source>
        <dbReference type="PROSITE" id="PS51898"/>
    </source>
</evidence>
<evidence type="ECO:0000256" key="2">
    <source>
        <dbReference type="ARBA" id="ARBA00022908"/>
    </source>
</evidence>